<evidence type="ECO:0000256" key="9">
    <source>
        <dbReference type="SAM" id="Phobius"/>
    </source>
</evidence>
<dbReference type="InterPro" id="IPR018456">
    <property type="entry name" value="PTR2_symporter_CS"/>
</dbReference>
<dbReference type="PROSITE" id="PS01022">
    <property type="entry name" value="PTR2_1"/>
    <property type="match status" value="1"/>
</dbReference>
<dbReference type="Proteomes" id="UP001229244">
    <property type="component" value="Unassembled WGS sequence"/>
</dbReference>
<name>A0AAE3VNJ1_9HYPH</name>
<reference evidence="11" key="1">
    <citation type="submission" date="2023-07" db="EMBL/GenBank/DDBJ databases">
        <title>Genomic Encyclopedia of Type Strains, Phase IV (KMG-IV): sequencing the most valuable type-strain genomes for metagenomic binning, comparative biology and taxonomic classification.</title>
        <authorList>
            <person name="Goeker M."/>
        </authorList>
    </citation>
    <scope>NUCLEOTIDE SEQUENCE</scope>
    <source>
        <strain evidence="11">DSM 21202</strain>
    </source>
</reference>
<dbReference type="RefSeq" id="WP_306885082.1">
    <property type="nucleotide sequence ID" value="NZ_JAUSUL010000002.1"/>
</dbReference>
<sequence>MFRDQPKALYVLAMTELWERFGYYTLTTVFTLYLVDVLKLQDAQAYLLFGAFTSFAFLTPVLGGAIADRVLGHGRAIILGATMMSAGYLILSLSSTATMYIALGVLVVGNGLFKPNVSALLGHFFGDNDPRRASAFTLFYMGINLGSLGATLIAGILATEFGYWVAFAAAGCGKALALLTYTFGRRFLDEHDAPRDEHNTSLTAHGLVVIALAAMVLISVYLIAHPVAAGYFLAIVQTLVVAGYLVLVFRERANVRNRLLSHLVLVAFSVAFWAVYQQDVTSVMVFTQRDLDLNIFGWQSPPEEFSSLNPFFILALSPLLAFLWPAIERRGINFDDVMKFAFGLAFLGAGYWILTLGIFETPEGAKTMAYWVVLFFLFLSIGELMLSPVGLALTTELAPRHLAGFAMGIWLMATSGANYIAGLLGGLASVPDGTAPARQVEVYSHAFFVYGAICLAAAAGLLMLVPLIRRAMRAG</sequence>
<accession>A0AAE3VNJ1</accession>
<protein>
    <submittedName>
        <fullName evidence="11">POT family proton-dependent oligopeptide transporter</fullName>
    </submittedName>
</protein>
<keyword evidence="5" id="KW-0571">Peptide transport</keyword>
<evidence type="ECO:0000256" key="7">
    <source>
        <dbReference type="ARBA" id="ARBA00023136"/>
    </source>
</evidence>
<evidence type="ECO:0000259" key="10">
    <source>
        <dbReference type="PROSITE" id="PS50850"/>
    </source>
</evidence>
<keyword evidence="5" id="KW-0653">Protein transport</keyword>
<keyword evidence="2 8" id="KW-0813">Transport</keyword>
<keyword evidence="7 9" id="KW-0472">Membrane</keyword>
<feature type="transmembrane region" description="Helical" evidence="9">
    <location>
        <begin position="308"/>
        <end position="327"/>
    </location>
</feature>
<feature type="transmembrane region" description="Helical" evidence="9">
    <location>
        <begin position="405"/>
        <end position="427"/>
    </location>
</feature>
<keyword evidence="3" id="KW-1003">Cell membrane</keyword>
<dbReference type="PROSITE" id="PS50850">
    <property type="entry name" value="MFS"/>
    <property type="match status" value="1"/>
</dbReference>
<dbReference type="PANTHER" id="PTHR23517">
    <property type="entry name" value="RESISTANCE PROTEIN MDTM, PUTATIVE-RELATED-RELATED"/>
    <property type="match status" value="1"/>
</dbReference>
<dbReference type="EMBL" id="JAUSUL010000002">
    <property type="protein sequence ID" value="MDQ0315245.1"/>
    <property type="molecule type" value="Genomic_DNA"/>
</dbReference>
<gene>
    <name evidence="11" type="ORF">J2S73_001702</name>
</gene>
<dbReference type="InterPro" id="IPR036259">
    <property type="entry name" value="MFS_trans_sf"/>
</dbReference>
<organism evidence="11 12">
    <name type="scientific">Amorphus orientalis</name>
    <dbReference type="NCBI Taxonomy" id="649198"/>
    <lineage>
        <taxon>Bacteria</taxon>
        <taxon>Pseudomonadati</taxon>
        <taxon>Pseudomonadota</taxon>
        <taxon>Alphaproteobacteria</taxon>
        <taxon>Hyphomicrobiales</taxon>
        <taxon>Amorphaceae</taxon>
        <taxon>Amorphus</taxon>
    </lineage>
</organism>
<keyword evidence="4 8" id="KW-0812">Transmembrane</keyword>
<feature type="transmembrane region" description="Helical" evidence="9">
    <location>
        <begin position="229"/>
        <end position="247"/>
    </location>
</feature>
<feature type="transmembrane region" description="Helical" evidence="9">
    <location>
        <begin position="259"/>
        <end position="276"/>
    </location>
</feature>
<feature type="transmembrane region" description="Helical" evidence="9">
    <location>
        <begin position="134"/>
        <end position="157"/>
    </location>
</feature>
<feature type="transmembrane region" description="Helical" evidence="9">
    <location>
        <begin position="21"/>
        <end position="40"/>
    </location>
</feature>
<feature type="transmembrane region" description="Helical" evidence="9">
    <location>
        <begin position="46"/>
        <end position="67"/>
    </location>
</feature>
<comment type="subcellular location">
    <subcellularLocation>
        <location evidence="1">Cell membrane</location>
        <topology evidence="1">Multi-pass membrane protein</topology>
    </subcellularLocation>
    <subcellularLocation>
        <location evidence="8">Membrane</location>
        <topology evidence="8">Multi-pass membrane protein</topology>
    </subcellularLocation>
</comment>
<dbReference type="Gene3D" id="1.20.1250.20">
    <property type="entry name" value="MFS general substrate transporter like domains"/>
    <property type="match status" value="1"/>
</dbReference>
<proteinExistence type="inferred from homology"/>
<dbReference type="NCBIfam" id="TIGR00924">
    <property type="entry name" value="yjdL_sub1_fam"/>
    <property type="match status" value="1"/>
</dbReference>
<feature type="transmembrane region" description="Helical" evidence="9">
    <location>
        <begin position="371"/>
        <end position="393"/>
    </location>
</feature>
<evidence type="ECO:0000313" key="12">
    <source>
        <dbReference type="Proteomes" id="UP001229244"/>
    </source>
</evidence>
<evidence type="ECO:0000256" key="1">
    <source>
        <dbReference type="ARBA" id="ARBA00004651"/>
    </source>
</evidence>
<feature type="transmembrane region" description="Helical" evidence="9">
    <location>
        <begin position="447"/>
        <end position="468"/>
    </location>
</feature>
<comment type="similarity">
    <text evidence="8">Belongs to the major facilitator superfamily. Proton-dependent oligopeptide transporter (POT/PTR) (TC 2.A.17) family.</text>
</comment>
<evidence type="ECO:0000256" key="6">
    <source>
        <dbReference type="ARBA" id="ARBA00022989"/>
    </source>
</evidence>
<dbReference type="PROSITE" id="PS01023">
    <property type="entry name" value="PTR2_2"/>
    <property type="match status" value="1"/>
</dbReference>
<feature type="transmembrane region" description="Helical" evidence="9">
    <location>
        <begin position="204"/>
        <end position="223"/>
    </location>
</feature>
<dbReference type="PANTHER" id="PTHR23517:SF15">
    <property type="entry name" value="PROTON-DEPENDENT OLIGOPEPTIDE FAMILY TRANSPORT PROTEIN"/>
    <property type="match status" value="1"/>
</dbReference>
<keyword evidence="12" id="KW-1185">Reference proteome</keyword>
<dbReference type="InterPro" id="IPR005279">
    <property type="entry name" value="Dipep/tripep_permease"/>
</dbReference>
<evidence type="ECO:0000256" key="4">
    <source>
        <dbReference type="ARBA" id="ARBA00022692"/>
    </source>
</evidence>
<feature type="transmembrane region" description="Helical" evidence="9">
    <location>
        <begin position="163"/>
        <end position="183"/>
    </location>
</feature>
<evidence type="ECO:0000256" key="8">
    <source>
        <dbReference type="RuleBase" id="RU003755"/>
    </source>
</evidence>
<dbReference type="InterPro" id="IPR050171">
    <property type="entry name" value="MFS_Transporters"/>
</dbReference>
<dbReference type="InterPro" id="IPR000109">
    <property type="entry name" value="POT_fam"/>
</dbReference>
<feature type="domain" description="Major facilitator superfamily (MFS) profile" evidence="10">
    <location>
        <begin position="1"/>
        <end position="469"/>
    </location>
</feature>
<dbReference type="GO" id="GO:0005886">
    <property type="term" value="C:plasma membrane"/>
    <property type="evidence" value="ECO:0007669"/>
    <property type="project" value="UniProtKB-SubCell"/>
</dbReference>
<evidence type="ECO:0000256" key="3">
    <source>
        <dbReference type="ARBA" id="ARBA00022475"/>
    </source>
</evidence>
<comment type="caution">
    <text evidence="11">The sequence shown here is derived from an EMBL/GenBank/DDBJ whole genome shotgun (WGS) entry which is preliminary data.</text>
</comment>
<evidence type="ECO:0000313" key="11">
    <source>
        <dbReference type="EMBL" id="MDQ0315245.1"/>
    </source>
</evidence>
<keyword evidence="6 9" id="KW-1133">Transmembrane helix</keyword>
<evidence type="ECO:0000256" key="2">
    <source>
        <dbReference type="ARBA" id="ARBA00022448"/>
    </source>
</evidence>
<dbReference type="AlphaFoldDB" id="A0AAE3VNJ1"/>
<feature type="transmembrane region" description="Helical" evidence="9">
    <location>
        <begin position="339"/>
        <end position="359"/>
    </location>
</feature>
<dbReference type="InterPro" id="IPR020846">
    <property type="entry name" value="MFS_dom"/>
</dbReference>
<dbReference type="Pfam" id="PF00854">
    <property type="entry name" value="PTR2"/>
    <property type="match status" value="1"/>
</dbReference>
<evidence type="ECO:0000256" key="5">
    <source>
        <dbReference type="ARBA" id="ARBA00022856"/>
    </source>
</evidence>
<feature type="transmembrane region" description="Helical" evidence="9">
    <location>
        <begin position="97"/>
        <end position="113"/>
    </location>
</feature>
<dbReference type="GO" id="GO:0006857">
    <property type="term" value="P:oligopeptide transport"/>
    <property type="evidence" value="ECO:0007669"/>
    <property type="project" value="InterPro"/>
</dbReference>
<dbReference type="GO" id="GO:1904680">
    <property type="term" value="F:peptide transmembrane transporter activity"/>
    <property type="evidence" value="ECO:0007669"/>
    <property type="project" value="InterPro"/>
</dbReference>
<dbReference type="CDD" id="cd17346">
    <property type="entry name" value="MFS_DtpA_like"/>
    <property type="match status" value="1"/>
</dbReference>
<dbReference type="SUPFAM" id="SSF103473">
    <property type="entry name" value="MFS general substrate transporter"/>
    <property type="match status" value="1"/>
</dbReference>